<comment type="function">
    <text evidence="6">Involved in transcription antitermination. Required for transcription of ribosomal RNA (rRNA) genes. Binds specifically to the boxA antiterminator sequence of the ribosomal RNA (rrn) operons.</text>
</comment>
<proteinExistence type="inferred from homology"/>
<evidence type="ECO:0000256" key="5">
    <source>
        <dbReference type="ARBA" id="ARBA00023163"/>
    </source>
</evidence>
<dbReference type="EMBL" id="FNPD01000009">
    <property type="protein sequence ID" value="SDY04447.1"/>
    <property type="molecule type" value="Genomic_DNA"/>
</dbReference>
<evidence type="ECO:0000313" key="9">
    <source>
        <dbReference type="Proteomes" id="UP000199266"/>
    </source>
</evidence>
<organism evidence="8 9">
    <name type="scientific">Acetomicrobium thermoterrenum DSM 13490</name>
    <dbReference type="NCBI Taxonomy" id="1120987"/>
    <lineage>
        <taxon>Bacteria</taxon>
        <taxon>Thermotogati</taxon>
        <taxon>Synergistota</taxon>
        <taxon>Synergistia</taxon>
        <taxon>Synergistales</taxon>
        <taxon>Acetomicrobiaceae</taxon>
        <taxon>Acetomicrobium</taxon>
    </lineage>
</organism>
<dbReference type="RefSeq" id="WP_200778738.1">
    <property type="nucleotide sequence ID" value="NZ_FNPD01000009.1"/>
</dbReference>
<dbReference type="GO" id="GO:0006353">
    <property type="term" value="P:DNA-templated transcription termination"/>
    <property type="evidence" value="ECO:0007669"/>
    <property type="project" value="UniProtKB-UniRule"/>
</dbReference>
<dbReference type="GO" id="GO:0005829">
    <property type="term" value="C:cytosol"/>
    <property type="evidence" value="ECO:0007669"/>
    <property type="project" value="TreeGrafter"/>
</dbReference>
<keyword evidence="2 6" id="KW-0889">Transcription antitermination</keyword>
<name>A0A1H3GMV4_9BACT</name>
<dbReference type="Gene3D" id="1.10.940.10">
    <property type="entry name" value="NusB-like"/>
    <property type="match status" value="1"/>
</dbReference>
<reference evidence="9" key="1">
    <citation type="submission" date="2016-10" db="EMBL/GenBank/DDBJ databases">
        <authorList>
            <person name="Varghese N."/>
            <person name="Submissions S."/>
        </authorList>
    </citation>
    <scope>NUCLEOTIDE SEQUENCE [LARGE SCALE GENOMIC DNA]</scope>
    <source>
        <strain evidence="9">DSM 13490</strain>
    </source>
</reference>
<evidence type="ECO:0000256" key="4">
    <source>
        <dbReference type="ARBA" id="ARBA00023015"/>
    </source>
</evidence>
<evidence type="ECO:0000313" key="8">
    <source>
        <dbReference type="EMBL" id="SDY04447.1"/>
    </source>
</evidence>
<evidence type="ECO:0000256" key="2">
    <source>
        <dbReference type="ARBA" id="ARBA00022814"/>
    </source>
</evidence>
<dbReference type="NCBIfam" id="TIGR01951">
    <property type="entry name" value="nusB"/>
    <property type="match status" value="1"/>
</dbReference>
<keyword evidence="5 6" id="KW-0804">Transcription</keyword>
<protein>
    <recommendedName>
        <fullName evidence="6">Transcription antitermination protein NusB</fullName>
    </recommendedName>
    <alternativeName>
        <fullName evidence="6">Antitermination factor NusB</fullName>
    </alternativeName>
</protein>
<comment type="similarity">
    <text evidence="1 6">Belongs to the NusB family.</text>
</comment>
<dbReference type="Pfam" id="PF01029">
    <property type="entry name" value="NusB"/>
    <property type="match status" value="1"/>
</dbReference>
<dbReference type="Proteomes" id="UP000199266">
    <property type="component" value="Unassembled WGS sequence"/>
</dbReference>
<accession>A0A1H3GMV4</accession>
<feature type="domain" description="NusB/RsmB/TIM44" evidence="7">
    <location>
        <begin position="9"/>
        <end position="135"/>
    </location>
</feature>
<dbReference type="GO" id="GO:0031564">
    <property type="term" value="P:transcription antitermination"/>
    <property type="evidence" value="ECO:0007669"/>
    <property type="project" value="UniProtKB-KW"/>
</dbReference>
<dbReference type="InterPro" id="IPR006027">
    <property type="entry name" value="NusB_RsmB_TIM44"/>
</dbReference>
<dbReference type="HAMAP" id="MF_00073">
    <property type="entry name" value="NusB"/>
    <property type="match status" value="1"/>
</dbReference>
<evidence type="ECO:0000259" key="7">
    <source>
        <dbReference type="Pfam" id="PF01029"/>
    </source>
</evidence>
<keyword evidence="4 6" id="KW-0805">Transcription regulation</keyword>
<dbReference type="PANTHER" id="PTHR11078">
    <property type="entry name" value="N UTILIZATION SUBSTANCE PROTEIN B-RELATED"/>
    <property type="match status" value="1"/>
</dbReference>
<gene>
    <name evidence="6" type="primary">nusB</name>
    <name evidence="8" type="ORF">SAMN03080603_01571</name>
</gene>
<keyword evidence="3 6" id="KW-0694">RNA-binding</keyword>
<evidence type="ECO:0000256" key="1">
    <source>
        <dbReference type="ARBA" id="ARBA00005952"/>
    </source>
</evidence>
<dbReference type="PANTHER" id="PTHR11078:SF3">
    <property type="entry name" value="ANTITERMINATION NUSB DOMAIN-CONTAINING PROTEIN"/>
    <property type="match status" value="1"/>
</dbReference>
<keyword evidence="9" id="KW-1185">Reference proteome</keyword>
<evidence type="ECO:0000256" key="3">
    <source>
        <dbReference type="ARBA" id="ARBA00022884"/>
    </source>
</evidence>
<dbReference type="GO" id="GO:0003723">
    <property type="term" value="F:RNA binding"/>
    <property type="evidence" value="ECO:0007669"/>
    <property type="project" value="UniProtKB-UniRule"/>
</dbReference>
<dbReference type="SUPFAM" id="SSF48013">
    <property type="entry name" value="NusB-like"/>
    <property type="match status" value="1"/>
</dbReference>
<sequence>MSLLQQQRRRAREIALQLLYALDFRNDQTPDEAMALFPFDGESEEVVNYAIWLVKEIWEKRVEIDNLIRMHIIGWRPERMVTVDLEAIRLALFEGVYSKVVPIPVAISEAIELAKRFGTEDSGRFVNGVLGKIVRSIAEVEGDGKDVEGNASA</sequence>
<dbReference type="InterPro" id="IPR035926">
    <property type="entry name" value="NusB-like_sf"/>
</dbReference>
<dbReference type="AlphaFoldDB" id="A0A1H3GMV4"/>
<dbReference type="InterPro" id="IPR011605">
    <property type="entry name" value="NusB_fam"/>
</dbReference>
<evidence type="ECO:0000256" key="6">
    <source>
        <dbReference type="HAMAP-Rule" id="MF_00073"/>
    </source>
</evidence>